<dbReference type="SUPFAM" id="SSF57850">
    <property type="entry name" value="RING/U-box"/>
    <property type="match status" value="1"/>
</dbReference>
<evidence type="ECO:0000313" key="5">
    <source>
        <dbReference type="EMBL" id="KAK9209238.1"/>
    </source>
</evidence>
<name>A0AAP0MHK7_9ROSI</name>
<dbReference type="InterPro" id="IPR013083">
    <property type="entry name" value="Znf_RING/FYVE/PHD"/>
</dbReference>
<evidence type="ECO:0000259" key="4">
    <source>
        <dbReference type="PROSITE" id="PS50089"/>
    </source>
</evidence>
<feature type="transmembrane region" description="Helical" evidence="2">
    <location>
        <begin position="107"/>
        <end position="128"/>
    </location>
</feature>
<dbReference type="Proteomes" id="UP001428341">
    <property type="component" value="Unassembled WGS sequence"/>
</dbReference>
<comment type="caution">
    <text evidence="5">The sequence shown here is derived from an EMBL/GenBank/DDBJ whole genome shotgun (WGS) entry which is preliminary data.</text>
</comment>
<dbReference type="InterPro" id="IPR001841">
    <property type="entry name" value="Znf_RING"/>
</dbReference>
<reference evidence="5 6" key="1">
    <citation type="submission" date="2024-05" db="EMBL/GenBank/DDBJ databases">
        <title>Haplotype-resolved chromosome-level genome assembly of Huyou (Citrus changshanensis).</title>
        <authorList>
            <person name="Miao C."/>
            <person name="Chen W."/>
            <person name="Wu Y."/>
            <person name="Wang L."/>
            <person name="Zhao S."/>
            <person name="Grierson D."/>
            <person name="Xu C."/>
            <person name="Chen K."/>
        </authorList>
    </citation>
    <scope>NUCLEOTIDE SEQUENCE [LARGE SCALE GENOMIC DNA]</scope>
    <source>
        <strain evidence="5">01-14</strain>
        <tissue evidence="5">Leaf</tissue>
    </source>
</reference>
<keyword evidence="1" id="KW-0862">Zinc</keyword>
<feature type="chain" id="PRO_5042825811" description="RING-type domain-containing protein" evidence="3">
    <location>
        <begin position="17"/>
        <end position="262"/>
    </location>
</feature>
<dbReference type="GO" id="GO:0008270">
    <property type="term" value="F:zinc ion binding"/>
    <property type="evidence" value="ECO:0007669"/>
    <property type="project" value="UniProtKB-KW"/>
</dbReference>
<keyword evidence="1" id="KW-0863">Zinc-finger</keyword>
<evidence type="ECO:0000313" key="6">
    <source>
        <dbReference type="Proteomes" id="UP001428341"/>
    </source>
</evidence>
<dbReference type="PROSITE" id="PS50089">
    <property type="entry name" value="ZF_RING_2"/>
    <property type="match status" value="1"/>
</dbReference>
<keyword evidence="2" id="KW-0812">Transmembrane</keyword>
<evidence type="ECO:0000256" key="3">
    <source>
        <dbReference type="SAM" id="SignalP"/>
    </source>
</evidence>
<evidence type="ECO:0000256" key="2">
    <source>
        <dbReference type="SAM" id="Phobius"/>
    </source>
</evidence>
<organism evidence="5 6">
    <name type="scientific">Citrus x changshan-huyou</name>
    <dbReference type="NCBI Taxonomy" id="2935761"/>
    <lineage>
        <taxon>Eukaryota</taxon>
        <taxon>Viridiplantae</taxon>
        <taxon>Streptophyta</taxon>
        <taxon>Embryophyta</taxon>
        <taxon>Tracheophyta</taxon>
        <taxon>Spermatophyta</taxon>
        <taxon>Magnoliopsida</taxon>
        <taxon>eudicotyledons</taxon>
        <taxon>Gunneridae</taxon>
        <taxon>Pentapetalae</taxon>
        <taxon>rosids</taxon>
        <taxon>malvids</taxon>
        <taxon>Sapindales</taxon>
        <taxon>Rutaceae</taxon>
        <taxon>Aurantioideae</taxon>
        <taxon>Citrus</taxon>
    </lineage>
</organism>
<sequence>MAACVTAASFITVATCFVCECICWPFFRRCEQDLELGRVITSSTSHRGSRFVTYQTLEVSDNNYQILGSSSIIGERREQRQEALEKLLPLVKYGGSSSSSREMLSNFALWLLVSLYCYAIEVVIWLILERRNPWSGPGSLIDIMIPDPDVRFTLKLAAVETGNWLSGLIQKFRGDSEETQGLCPQELPVLLPQMSYKNGETEMNSNTDCAICLDDFIEGETCKSFPERNHIFHLHCIDQWLKHRLNCPVCRNPLCRNLELDV</sequence>
<dbReference type="Pfam" id="PF13639">
    <property type="entry name" value="zf-RING_2"/>
    <property type="match status" value="1"/>
</dbReference>
<proteinExistence type="predicted"/>
<dbReference type="PANTHER" id="PTHR45676">
    <property type="entry name" value="RING-H2 FINGER PROTEIN ATL51-RELATED"/>
    <property type="match status" value="1"/>
</dbReference>
<keyword evidence="6" id="KW-1185">Reference proteome</keyword>
<keyword evidence="2" id="KW-1133">Transmembrane helix</keyword>
<keyword evidence="1" id="KW-0479">Metal-binding</keyword>
<keyword evidence="2" id="KW-0472">Membrane</keyword>
<dbReference type="Gene3D" id="3.30.40.10">
    <property type="entry name" value="Zinc/RING finger domain, C3HC4 (zinc finger)"/>
    <property type="match status" value="1"/>
</dbReference>
<dbReference type="GO" id="GO:0016567">
    <property type="term" value="P:protein ubiquitination"/>
    <property type="evidence" value="ECO:0007669"/>
    <property type="project" value="TreeGrafter"/>
</dbReference>
<evidence type="ECO:0000256" key="1">
    <source>
        <dbReference type="PROSITE-ProRule" id="PRU00175"/>
    </source>
</evidence>
<keyword evidence="3" id="KW-0732">Signal</keyword>
<dbReference type="EMBL" id="JBCGBO010000004">
    <property type="protein sequence ID" value="KAK9209238.1"/>
    <property type="molecule type" value="Genomic_DNA"/>
</dbReference>
<protein>
    <recommendedName>
        <fullName evidence="4">RING-type domain-containing protein</fullName>
    </recommendedName>
</protein>
<accession>A0AAP0MHK7</accession>
<feature type="signal peptide" evidence="3">
    <location>
        <begin position="1"/>
        <end position="16"/>
    </location>
</feature>
<dbReference type="PANTHER" id="PTHR45676:SF159">
    <property type="entry name" value="RING-H2 FINGER PROTEIN ATL51"/>
    <property type="match status" value="1"/>
</dbReference>
<dbReference type="AlphaFoldDB" id="A0AAP0MHK7"/>
<gene>
    <name evidence="5" type="ORF">WN944_001602</name>
</gene>
<feature type="domain" description="RING-type" evidence="4">
    <location>
        <begin position="209"/>
        <end position="251"/>
    </location>
</feature>